<dbReference type="PANTHER" id="PTHR45625:SF3">
    <property type="entry name" value="PEPTIDYL-PROLYL CIS-TRANS ISOMERASE B-RELATED"/>
    <property type="match status" value="1"/>
</dbReference>
<evidence type="ECO:0000313" key="5">
    <source>
        <dbReference type="EMBL" id="HIW91758.1"/>
    </source>
</evidence>
<reference evidence="5" key="2">
    <citation type="submission" date="2021-04" db="EMBL/GenBank/DDBJ databases">
        <authorList>
            <person name="Gilroy R."/>
        </authorList>
    </citation>
    <scope>NUCLEOTIDE SEQUENCE</scope>
    <source>
        <strain evidence="5">CHK32-1732</strain>
    </source>
</reference>
<keyword evidence="3" id="KW-0472">Membrane</keyword>
<dbReference type="PANTHER" id="PTHR45625">
    <property type="entry name" value="PEPTIDYL-PROLYL CIS-TRANS ISOMERASE-RELATED"/>
    <property type="match status" value="1"/>
</dbReference>
<dbReference type="Gene3D" id="2.40.100.10">
    <property type="entry name" value="Cyclophilin-like"/>
    <property type="match status" value="1"/>
</dbReference>
<dbReference type="Proteomes" id="UP000824190">
    <property type="component" value="Unassembled WGS sequence"/>
</dbReference>
<keyword evidence="3" id="KW-0812">Transmembrane</keyword>
<dbReference type="InterPro" id="IPR029000">
    <property type="entry name" value="Cyclophilin-like_dom_sf"/>
</dbReference>
<evidence type="ECO:0000313" key="6">
    <source>
        <dbReference type="Proteomes" id="UP000824190"/>
    </source>
</evidence>
<keyword evidence="3" id="KW-1133">Transmembrane helix</keyword>
<evidence type="ECO:0000256" key="3">
    <source>
        <dbReference type="SAM" id="Phobius"/>
    </source>
</evidence>
<feature type="region of interest" description="Disordered" evidence="2">
    <location>
        <begin position="73"/>
        <end position="123"/>
    </location>
</feature>
<dbReference type="SUPFAM" id="SSF50891">
    <property type="entry name" value="Cyclophilin-like"/>
    <property type="match status" value="1"/>
</dbReference>
<evidence type="ECO:0000256" key="2">
    <source>
        <dbReference type="SAM" id="MobiDB-lite"/>
    </source>
</evidence>
<evidence type="ECO:0000259" key="4">
    <source>
        <dbReference type="PROSITE" id="PS50072"/>
    </source>
</evidence>
<dbReference type="PROSITE" id="PS50072">
    <property type="entry name" value="CSA_PPIASE_2"/>
    <property type="match status" value="1"/>
</dbReference>
<sequence>MGRWKFDRHTSRKGHGVLSDNASRRDAALKNLEKELKSRSRREKMRPLGVTMATLVVLIVLVGGIYLLATSGGNDEENLAEDTAAPTETETETSGPYTGTGDAAKEVSLPDGENIPEDGTTDVTLNTNKGEIGLTLDHAQAPIAANSFEHLVNEAFYDDTTCHRVVNNDGMKILQCGDPSGDGSGGPGYNFPDEYPVNDEEAGEGLYKRGVLAMANSGENTNGSQFFLVDDESQLPNDYTIFGTISEDGLETLDSIIEENADANQESGGDGAPTEEVKIETASVDE</sequence>
<proteinExistence type="predicted"/>
<evidence type="ECO:0000256" key="1">
    <source>
        <dbReference type="ARBA" id="ARBA00002388"/>
    </source>
</evidence>
<feature type="region of interest" description="Disordered" evidence="2">
    <location>
        <begin position="261"/>
        <end position="286"/>
    </location>
</feature>
<dbReference type="AlphaFoldDB" id="A0A9D1RP90"/>
<dbReference type="Pfam" id="PF00160">
    <property type="entry name" value="Pro_isomerase"/>
    <property type="match status" value="1"/>
</dbReference>
<reference evidence="5" key="1">
    <citation type="journal article" date="2021" name="PeerJ">
        <title>Extensive microbial diversity within the chicken gut microbiome revealed by metagenomics and culture.</title>
        <authorList>
            <person name="Gilroy R."/>
            <person name="Ravi A."/>
            <person name="Getino M."/>
            <person name="Pursley I."/>
            <person name="Horton D.L."/>
            <person name="Alikhan N.F."/>
            <person name="Baker D."/>
            <person name="Gharbi K."/>
            <person name="Hall N."/>
            <person name="Watson M."/>
            <person name="Adriaenssens E.M."/>
            <person name="Foster-Nyarko E."/>
            <person name="Jarju S."/>
            <person name="Secka A."/>
            <person name="Antonio M."/>
            <person name="Oren A."/>
            <person name="Chaudhuri R.R."/>
            <person name="La Ragione R."/>
            <person name="Hildebrand F."/>
            <person name="Pallen M.J."/>
        </authorList>
    </citation>
    <scope>NUCLEOTIDE SEQUENCE</scope>
    <source>
        <strain evidence="5">CHK32-1732</strain>
    </source>
</reference>
<organism evidence="5 6">
    <name type="scientific">Candidatus Corynebacterium avicola</name>
    <dbReference type="NCBI Taxonomy" id="2838527"/>
    <lineage>
        <taxon>Bacteria</taxon>
        <taxon>Bacillati</taxon>
        <taxon>Actinomycetota</taxon>
        <taxon>Actinomycetes</taxon>
        <taxon>Mycobacteriales</taxon>
        <taxon>Corynebacteriaceae</taxon>
        <taxon>Corynebacterium</taxon>
    </lineage>
</organism>
<feature type="region of interest" description="Disordered" evidence="2">
    <location>
        <begin position="1"/>
        <end position="24"/>
    </location>
</feature>
<feature type="transmembrane region" description="Helical" evidence="3">
    <location>
        <begin position="48"/>
        <end position="69"/>
    </location>
</feature>
<dbReference type="CDD" id="cd00317">
    <property type="entry name" value="cyclophilin"/>
    <property type="match status" value="1"/>
</dbReference>
<protein>
    <submittedName>
        <fullName evidence="5">Peptidylprolyl isomerase</fullName>
    </submittedName>
</protein>
<name>A0A9D1RP90_9CORY</name>
<dbReference type="EMBL" id="DXGC01000076">
    <property type="protein sequence ID" value="HIW91758.1"/>
    <property type="molecule type" value="Genomic_DNA"/>
</dbReference>
<feature type="compositionally biased region" description="Low complexity" evidence="2">
    <location>
        <begin position="81"/>
        <end position="101"/>
    </location>
</feature>
<feature type="domain" description="PPIase cyclophilin-type" evidence="4">
    <location>
        <begin position="130"/>
        <end position="284"/>
    </location>
</feature>
<dbReference type="InterPro" id="IPR002130">
    <property type="entry name" value="Cyclophilin-type_PPIase_dom"/>
</dbReference>
<dbReference type="InterPro" id="IPR044666">
    <property type="entry name" value="Cyclophilin_A-like"/>
</dbReference>
<comment type="function">
    <text evidence="1">PPIases accelerate the folding of proteins. It catalyzes the cis-trans isomerization of proline imidic peptide bonds in oligopeptides.</text>
</comment>
<keyword evidence="5" id="KW-0413">Isomerase</keyword>
<accession>A0A9D1RP90</accession>
<gene>
    <name evidence="5" type="ORF">H9870_08875</name>
</gene>
<comment type="caution">
    <text evidence="5">The sequence shown here is derived from an EMBL/GenBank/DDBJ whole genome shotgun (WGS) entry which is preliminary data.</text>
</comment>
<dbReference type="GO" id="GO:0003755">
    <property type="term" value="F:peptidyl-prolyl cis-trans isomerase activity"/>
    <property type="evidence" value="ECO:0007669"/>
    <property type="project" value="InterPro"/>
</dbReference>